<sequence length="82" mass="9962">MKNEKKHMFDNPKNVKRLLAIFFTSVVILFILDFFVHKHAHFPWENWPVFYAIFGFVACVLLVLVSRFILRPLVKRKEDYYE</sequence>
<protein>
    <submittedName>
        <fullName evidence="2">Uncharacterized protein</fullName>
    </submittedName>
</protein>
<feature type="transmembrane region" description="Helical" evidence="1">
    <location>
        <begin position="18"/>
        <end position="37"/>
    </location>
</feature>
<gene>
    <name evidence="2" type="ORF">SAMN02746065_10242</name>
</gene>
<evidence type="ECO:0000313" key="2">
    <source>
        <dbReference type="EMBL" id="SMC42109.1"/>
    </source>
</evidence>
<proteinExistence type="predicted"/>
<dbReference type="OrthoDB" id="282116at2"/>
<evidence type="ECO:0000256" key="1">
    <source>
        <dbReference type="SAM" id="Phobius"/>
    </source>
</evidence>
<reference evidence="2 3" key="1">
    <citation type="submission" date="2017-04" db="EMBL/GenBank/DDBJ databases">
        <authorList>
            <person name="Afonso C.L."/>
            <person name="Miller P.J."/>
            <person name="Scott M.A."/>
            <person name="Spackman E."/>
            <person name="Goraichik I."/>
            <person name="Dimitrov K.M."/>
            <person name="Suarez D.L."/>
            <person name="Swayne D.E."/>
        </authorList>
    </citation>
    <scope>NUCLEOTIDE SEQUENCE [LARGE SCALE GENOMIC DNA]</scope>
    <source>
        <strain evidence="2 3">DSM 3385</strain>
    </source>
</reference>
<accession>A0A1W1Z110</accession>
<name>A0A1W1Z110_9BACT</name>
<dbReference type="RefSeq" id="WP_084066731.1">
    <property type="nucleotide sequence ID" value="NZ_FWXY01000002.1"/>
</dbReference>
<organism evidence="2 3">
    <name type="scientific">Desulfocicer vacuolatum DSM 3385</name>
    <dbReference type="NCBI Taxonomy" id="1121400"/>
    <lineage>
        <taxon>Bacteria</taxon>
        <taxon>Pseudomonadati</taxon>
        <taxon>Thermodesulfobacteriota</taxon>
        <taxon>Desulfobacteria</taxon>
        <taxon>Desulfobacterales</taxon>
        <taxon>Desulfobacteraceae</taxon>
        <taxon>Desulfocicer</taxon>
    </lineage>
</organism>
<keyword evidence="1" id="KW-1133">Transmembrane helix</keyword>
<feature type="transmembrane region" description="Helical" evidence="1">
    <location>
        <begin position="49"/>
        <end position="70"/>
    </location>
</feature>
<dbReference type="AlphaFoldDB" id="A0A1W1Z110"/>
<dbReference type="EMBL" id="FWXY01000002">
    <property type="protein sequence ID" value="SMC42109.1"/>
    <property type="molecule type" value="Genomic_DNA"/>
</dbReference>
<keyword evidence="1" id="KW-0812">Transmembrane</keyword>
<keyword evidence="1" id="KW-0472">Membrane</keyword>
<dbReference type="Proteomes" id="UP000192418">
    <property type="component" value="Unassembled WGS sequence"/>
</dbReference>
<keyword evidence="3" id="KW-1185">Reference proteome</keyword>
<evidence type="ECO:0000313" key="3">
    <source>
        <dbReference type="Proteomes" id="UP000192418"/>
    </source>
</evidence>
<dbReference type="STRING" id="1121400.SAMN02746065_10242"/>